<proteinExistence type="inferred from homology"/>
<comment type="subcellular location">
    <subcellularLocation>
        <location evidence="7">Cell membrane</location>
        <topology evidence="7">Single-pass membrane protein</topology>
    </subcellularLocation>
</comment>
<keyword evidence="10" id="KW-1185">Reference proteome</keyword>
<dbReference type="GO" id="GO:0071555">
    <property type="term" value="P:cell wall organization"/>
    <property type="evidence" value="ECO:0007669"/>
    <property type="project" value="UniProtKB-KW"/>
</dbReference>
<organism evidence="10">
    <name type="scientific">Isoptericola variabilis (strain 225)</name>
    <dbReference type="NCBI Taxonomy" id="743718"/>
    <lineage>
        <taxon>Bacteria</taxon>
        <taxon>Bacillati</taxon>
        <taxon>Actinomycetota</taxon>
        <taxon>Actinomycetes</taxon>
        <taxon>Micrococcales</taxon>
        <taxon>Promicromonosporaceae</taxon>
        <taxon>Isoptericola</taxon>
    </lineage>
</organism>
<dbReference type="GO" id="GO:0008932">
    <property type="term" value="F:lytic endotransglycosylase activity"/>
    <property type="evidence" value="ECO:0007669"/>
    <property type="project" value="UniProtKB-UniRule"/>
</dbReference>
<dbReference type="STRING" id="743718.Isova_1626"/>
<sequence length="383" mass="41223">MTDLFDPPIAQQPVPSSRARSSASRRAAAKRRRRRLQRTAVVVVVLLGILGIAGYVIFDRVSDGLRGFTNLFAAEQAEDYPGPGGDPVMVEIPEGATGAQMGDVLHEAGVVASVEAFTQAFSANPAAASIQPGSYELQLEMKASDAVSRLVSGEKVQTTVTIPEGFTVAQVLDRVSSVTTIPRDQLDAALADPASIGLPEAAGGNAEGWLFPKTYTVQPNDDATTLLSAMVEQTRNELTTLGVPEDRWQEVLIKASLVEREAKYAPDRPMMARAIENRLERGQRLEIDAAVAYGLGISGTELTRDHTRDASNPYNTYQHAGLPPGPIANPGAASVEAVVNPADGEWLFWTAVNLETGETKFAETFEEHQRNVAELRAWQETNS</sequence>
<evidence type="ECO:0000256" key="6">
    <source>
        <dbReference type="ARBA" id="ARBA00023316"/>
    </source>
</evidence>
<comment type="function">
    <text evidence="7">Functions as a peptidoglycan terminase that cleaves nascent peptidoglycan strands endolytically to terminate their elongation.</text>
</comment>
<keyword evidence="5 7" id="KW-0456">Lyase</keyword>
<protein>
    <recommendedName>
        <fullName evidence="7">Endolytic murein transglycosylase</fullName>
        <ecNumber evidence="7">4.2.2.29</ecNumber>
    </recommendedName>
    <alternativeName>
        <fullName evidence="7">Peptidoglycan lytic transglycosylase</fullName>
    </alternativeName>
    <alternativeName>
        <fullName evidence="7">Peptidoglycan polymerization terminase</fullName>
    </alternativeName>
</protein>
<keyword evidence="2 7" id="KW-0812">Transmembrane</keyword>
<evidence type="ECO:0000256" key="2">
    <source>
        <dbReference type="ARBA" id="ARBA00022692"/>
    </source>
</evidence>
<dbReference type="GO" id="GO:0005886">
    <property type="term" value="C:plasma membrane"/>
    <property type="evidence" value="ECO:0007669"/>
    <property type="project" value="UniProtKB-SubCell"/>
</dbReference>
<dbReference type="Pfam" id="PF02618">
    <property type="entry name" value="YceG"/>
    <property type="match status" value="1"/>
</dbReference>
<evidence type="ECO:0000313" key="9">
    <source>
        <dbReference type="EMBL" id="AEG44378.1"/>
    </source>
</evidence>
<evidence type="ECO:0000256" key="8">
    <source>
        <dbReference type="SAM" id="MobiDB-lite"/>
    </source>
</evidence>
<evidence type="ECO:0000256" key="4">
    <source>
        <dbReference type="ARBA" id="ARBA00023136"/>
    </source>
</evidence>
<dbReference type="EMBL" id="CP002810">
    <property type="protein sequence ID" value="AEG44378.1"/>
    <property type="molecule type" value="Genomic_DNA"/>
</dbReference>
<dbReference type="Gene3D" id="3.30.1490.480">
    <property type="entry name" value="Endolytic murein transglycosylase"/>
    <property type="match status" value="1"/>
</dbReference>
<dbReference type="HOGENOM" id="CLU_025574_4_0_11"/>
<dbReference type="Proteomes" id="UP000009236">
    <property type="component" value="Chromosome"/>
</dbReference>
<dbReference type="EC" id="4.2.2.29" evidence="7"/>
<dbReference type="InterPro" id="IPR003770">
    <property type="entry name" value="MLTG-like"/>
</dbReference>
<dbReference type="CDD" id="cd08010">
    <property type="entry name" value="MltG_like"/>
    <property type="match status" value="1"/>
</dbReference>
<dbReference type="GO" id="GO:0009252">
    <property type="term" value="P:peptidoglycan biosynthetic process"/>
    <property type="evidence" value="ECO:0007669"/>
    <property type="project" value="UniProtKB-UniRule"/>
</dbReference>
<accession>F6FVF1</accession>
<reference evidence="9 10" key="1">
    <citation type="submission" date="2011-05" db="EMBL/GenBank/DDBJ databases">
        <title>Complete sequence of Isoptericola variabilis 225.</title>
        <authorList>
            <consortium name="US DOE Joint Genome Institute"/>
            <person name="Lucas S."/>
            <person name="Han J."/>
            <person name="Lapidus A."/>
            <person name="Cheng J.-F."/>
            <person name="Goodwin L."/>
            <person name="Pitluck S."/>
            <person name="Peters L."/>
            <person name="Mikhailova N."/>
            <person name="Zeytun A."/>
            <person name="Han C."/>
            <person name="Tapia R."/>
            <person name="Land M."/>
            <person name="Hauser L."/>
            <person name="Kyrpides N."/>
            <person name="Ivanova N."/>
            <person name="Pagani I."/>
            <person name="Siebers A."/>
            <person name="Allgaier M."/>
            <person name="Thelen M."/>
            <person name="Hugenholtz P."/>
            <person name="Gladden J."/>
            <person name="Woyke T."/>
        </authorList>
    </citation>
    <scope>NUCLEOTIDE SEQUENCE [LARGE SCALE GENOMIC DNA]</scope>
    <source>
        <strain evidence="10">225</strain>
    </source>
</reference>
<evidence type="ECO:0000256" key="3">
    <source>
        <dbReference type="ARBA" id="ARBA00022989"/>
    </source>
</evidence>
<dbReference type="eggNOG" id="COG1559">
    <property type="taxonomic scope" value="Bacteria"/>
</dbReference>
<evidence type="ECO:0000313" key="10">
    <source>
        <dbReference type="Proteomes" id="UP000009236"/>
    </source>
</evidence>
<evidence type="ECO:0000256" key="1">
    <source>
        <dbReference type="ARBA" id="ARBA00022475"/>
    </source>
</evidence>
<feature type="compositionally biased region" description="Low complexity" evidence="8">
    <location>
        <begin position="16"/>
        <end position="26"/>
    </location>
</feature>
<comment type="similarity">
    <text evidence="7">Belongs to the transglycosylase MltG family.</text>
</comment>
<name>F6FVF1_ISOV2</name>
<dbReference type="PANTHER" id="PTHR30518">
    <property type="entry name" value="ENDOLYTIC MUREIN TRANSGLYCOSYLASE"/>
    <property type="match status" value="1"/>
</dbReference>
<gene>
    <name evidence="7" type="primary">mltG</name>
    <name evidence="9" type="ordered locus">Isova_1626</name>
</gene>
<feature type="site" description="Important for catalytic activity" evidence="7">
    <location>
        <position position="261"/>
    </location>
</feature>
<keyword evidence="3 7" id="KW-1133">Transmembrane helix</keyword>
<dbReference type="RefSeq" id="WP_013838770.1">
    <property type="nucleotide sequence ID" value="NC_015588.1"/>
</dbReference>
<dbReference type="PANTHER" id="PTHR30518:SF2">
    <property type="entry name" value="ENDOLYTIC MUREIN TRANSGLYCOSYLASE"/>
    <property type="match status" value="1"/>
</dbReference>
<feature type="transmembrane region" description="Helical" evidence="7">
    <location>
        <begin position="40"/>
        <end position="58"/>
    </location>
</feature>
<keyword evidence="1 7" id="KW-1003">Cell membrane</keyword>
<keyword evidence="6 7" id="KW-0961">Cell wall biogenesis/degradation</keyword>
<feature type="region of interest" description="Disordered" evidence="8">
    <location>
        <begin position="1"/>
        <end position="31"/>
    </location>
</feature>
<evidence type="ECO:0000256" key="7">
    <source>
        <dbReference type="HAMAP-Rule" id="MF_02065"/>
    </source>
</evidence>
<dbReference type="HAMAP" id="MF_02065">
    <property type="entry name" value="MltG"/>
    <property type="match status" value="1"/>
</dbReference>
<evidence type="ECO:0000256" key="5">
    <source>
        <dbReference type="ARBA" id="ARBA00023239"/>
    </source>
</evidence>
<keyword evidence="4 7" id="KW-0472">Membrane</keyword>
<comment type="catalytic activity">
    <reaction evidence="7">
        <text>a peptidoglycan chain = a peptidoglycan chain with N-acetyl-1,6-anhydromuramyl-[peptide] at the reducing end + a peptidoglycan chain with N-acetylglucosamine at the non-reducing end.</text>
        <dbReference type="EC" id="4.2.2.29"/>
    </reaction>
</comment>
<dbReference type="KEGG" id="iva:Isova_1626"/>
<dbReference type="AlphaFoldDB" id="F6FVF1"/>
<dbReference type="NCBIfam" id="TIGR00247">
    <property type="entry name" value="endolytic transglycosylase MltG"/>
    <property type="match status" value="1"/>
</dbReference>